<comment type="caution">
    <text evidence="2">The sequence shown here is derived from an EMBL/GenBank/DDBJ whole genome shotgun (WGS) entry which is preliminary data.</text>
</comment>
<evidence type="ECO:0000313" key="3">
    <source>
        <dbReference type="Proteomes" id="UP001310692"/>
    </source>
</evidence>
<dbReference type="Proteomes" id="UP001310692">
    <property type="component" value="Unassembled WGS sequence"/>
</dbReference>
<feature type="transmembrane region" description="Helical" evidence="1">
    <location>
        <begin position="12"/>
        <end position="32"/>
    </location>
</feature>
<protein>
    <submittedName>
        <fullName evidence="2">Uncharacterized protein</fullName>
    </submittedName>
</protein>
<keyword evidence="1" id="KW-0812">Transmembrane</keyword>
<keyword evidence="1" id="KW-1133">Transmembrane helix</keyword>
<reference evidence="2 3" key="1">
    <citation type="submission" date="2024-01" db="EMBL/GenBank/DDBJ databases">
        <title>Hyphobacterium bacterium isolated from marine sediment.</title>
        <authorList>
            <person name="Zhao S."/>
        </authorList>
    </citation>
    <scope>NUCLEOTIDE SEQUENCE [LARGE SCALE GENOMIC DNA]</scope>
    <source>
        <strain evidence="2 3">Y60-23</strain>
    </source>
</reference>
<proteinExistence type="predicted"/>
<evidence type="ECO:0000256" key="1">
    <source>
        <dbReference type="SAM" id="Phobius"/>
    </source>
</evidence>
<dbReference type="RefSeq" id="WP_330196965.1">
    <property type="nucleotide sequence ID" value="NZ_JAZDRO010000005.1"/>
</dbReference>
<organism evidence="2 3">
    <name type="scientific">Hyphobacterium marinum</name>
    <dbReference type="NCBI Taxonomy" id="3116574"/>
    <lineage>
        <taxon>Bacteria</taxon>
        <taxon>Pseudomonadati</taxon>
        <taxon>Pseudomonadota</taxon>
        <taxon>Alphaproteobacteria</taxon>
        <taxon>Maricaulales</taxon>
        <taxon>Maricaulaceae</taxon>
        <taxon>Hyphobacterium</taxon>
    </lineage>
</organism>
<sequence>MSLSRSTTRLAYLLSGSGLAAVVALVALDRLAGVRFDYPFALVWIIVAAVPAAGIALLFHSAAIDRAGPPPPPQEGPKT</sequence>
<accession>A0ABU7M0R3</accession>
<dbReference type="EMBL" id="JAZDRO010000005">
    <property type="protein sequence ID" value="MEE2567404.1"/>
    <property type="molecule type" value="Genomic_DNA"/>
</dbReference>
<feature type="transmembrane region" description="Helical" evidence="1">
    <location>
        <begin position="38"/>
        <end position="59"/>
    </location>
</feature>
<keyword evidence="3" id="KW-1185">Reference proteome</keyword>
<evidence type="ECO:0000313" key="2">
    <source>
        <dbReference type="EMBL" id="MEE2567404.1"/>
    </source>
</evidence>
<keyword evidence="1" id="KW-0472">Membrane</keyword>
<name>A0ABU7M0R3_9PROT</name>
<gene>
    <name evidence="2" type="ORF">V0U35_12020</name>
</gene>